<sequence>MAKYVAIIGAGISGLPAIKQCLDSDLIPICFEQNSFIGGLWRYEDISEKNKEPYSTIYKVDVFGFSNSSGTGQLI</sequence>
<comment type="caution">
    <text evidence="5">The sequence shown here is derived from an EMBL/GenBank/DDBJ whole genome shotgun (WGS) entry which is preliminary data.</text>
</comment>
<accession>A0A397VKB4</accession>
<dbReference type="PANTHER" id="PTHR23023">
    <property type="entry name" value="DIMETHYLANILINE MONOOXYGENASE"/>
    <property type="match status" value="1"/>
</dbReference>
<dbReference type="OrthoDB" id="2398730at2759"/>
<protein>
    <submittedName>
        <fullName evidence="5">Flavin-binding monooxygenase-like-domain-containing protein</fullName>
    </submittedName>
</protein>
<proteinExistence type="inferred from homology"/>
<dbReference type="SUPFAM" id="SSF51905">
    <property type="entry name" value="FAD/NAD(P)-binding domain"/>
    <property type="match status" value="1"/>
</dbReference>
<dbReference type="GO" id="GO:0050661">
    <property type="term" value="F:NADP binding"/>
    <property type="evidence" value="ECO:0007669"/>
    <property type="project" value="InterPro"/>
</dbReference>
<dbReference type="Gene3D" id="3.50.50.60">
    <property type="entry name" value="FAD/NAD(P)-binding domain"/>
    <property type="match status" value="1"/>
</dbReference>
<dbReference type="STRING" id="44941.A0A397VKB4"/>
<keyword evidence="4" id="KW-0560">Oxidoreductase</keyword>
<dbReference type="AlphaFoldDB" id="A0A397VKB4"/>
<dbReference type="GO" id="GO:0050660">
    <property type="term" value="F:flavin adenine dinucleotide binding"/>
    <property type="evidence" value="ECO:0007669"/>
    <property type="project" value="InterPro"/>
</dbReference>
<gene>
    <name evidence="5" type="ORF">C2G38_929283</name>
</gene>
<comment type="similarity">
    <text evidence="1">Belongs to the FMO family.</text>
</comment>
<dbReference type="Proteomes" id="UP000266673">
    <property type="component" value="Unassembled WGS sequence"/>
</dbReference>
<reference evidence="5 6" key="1">
    <citation type="submission" date="2018-06" db="EMBL/GenBank/DDBJ databases">
        <title>Comparative genomics reveals the genomic features of Rhizophagus irregularis, R. cerebriforme, R. diaphanum and Gigaspora rosea, and their symbiotic lifestyle signature.</title>
        <authorList>
            <person name="Morin E."/>
            <person name="San Clemente H."/>
            <person name="Chen E.C.H."/>
            <person name="De La Providencia I."/>
            <person name="Hainaut M."/>
            <person name="Kuo A."/>
            <person name="Kohler A."/>
            <person name="Murat C."/>
            <person name="Tang N."/>
            <person name="Roy S."/>
            <person name="Loubradou J."/>
            <person name="Henrissat B."/>
            <person name="Grigoriev I.V."/>
            <person name="Corradi N."/>
            <person name="Roux C."/>
            <person name="Martin F.M."/>
        </authorList>
    </citation>
    <scope>NUCLEOTIDE SEQUENCE [LARGE SCALE GENOMIC DNA]</scope>
    <source>
        <strain evidence="5 6">DAOM 194757</strain>
    </source>
</reference>
<dbReference type="InterPro" id="IPR036188">
    <property type="entry name" value="FAD/NAD-bd_sf"/>
</dbReference>
<keyword evidence="2" id="KW-0285">Flavoprotein</keyword>
<dbReference type="GO" id="GO:0004499">
    <property type="term" value="F:N,N-dimethylaniline monooxygenase activity"/>
    <property type="evidence" value="ECO:0007669"/>
    <property type="project" value="InterPro"/>
</dbReference>
<evidence type="ECO:0000256" key="1">
    <source>
        <dbReference type="ARBA" id="ARBA00009183"/>
    </source>
</evidence>
<organism evidence="5 6">
    <name type="scientific">Gigaspora rosea</name>
    <dbReference type="NCBI Taxonomy" id="44941"/>
    <lineage>
        <taxon>Eukaryota</taxon>
        <taxon>Fungi</taxon>
        <taxon>Fungi incertae sedis</taxon>
        <taxon>Mucoromycota</taxon>
        <taxon>Glomeromycotina</taxon>
        <taxon>Glomeromycetes</taxon>
        <taxon>Diversisporales</taxon>
        <taxon>Gigasporaceae</taxon>
        <taxon>Gigaspora</taxon>
    </lineage>
</organism>
<name>A0A397VKB4_9GLOM</name>
<dbReference type="InterPro" id="IPR020946">
    <property type="entry name" value="Flavin_mOase-like"/>
</dbReference>
<dbReference type="Pfam" id="PF00743">
    <property type="entry name" value="FMO-like"/>
    <property type="match status" value="1"/>
</dbReference>
<keyword evidence="3" id="KW-0274">FAD</keyword>
<evidence type="ECO:0000313" key="6">
    <source>
        <dbReference type="Proteomes" id="UP000266673"/>
    </source>
</evidence>
<keyword evidence="5" id="KW-0503">Monooxygenase</keyword>
<evidence type="ECO:0000256" key="4">
    <source>
        <dbReference type="ARBA" id="ARBA00023002"/>
    </source>
</evidence>
<dbReference type="EMBL" id="QKWP01000286">
    <property type="protein sequence ID" value="RIB22935.1"/>
    <property type="molecule type" value="Genomic_DNA"/>
</dbReference>
<keyword evidence="6" id="KW-1185">Reference proteome</keyword>
<evidence type="ECO:0000313" key="5">
    <source>
        <dbReference type="EMBL" id="RIB22935.1"/>
    </source>
</evidence>
<evidence type="ECO:0000256" key="2">
    <source>
        <dbReference type="ARBA" id="ARBA00022630"/>
    </source>
</evidence>
<evidence type="ECO:0000256" key="3">
    <source>
        <dbReference type="ARBA" id="ARBA00022827"/>
    </source>
</evidence>
<dbReference type="InterPro" id="IPR050346">
    <property type="entry name" value="FMO-like"/>
</dbReference>